<dbReference type="OrthoDB" id="10492803at2759"/>
<name>A0A9E7GCJ6_9LILI</name>
<proteinExistence type="predicted"/>
<keyword evidence="2" id="KW-1185">Reference proteome</keyword>
<dbReference type="AlphaFoldDB" id="A0A9E7GCJ6"/>
<dbReference type="EMBL" id="CP097508">
    <property type="protein sequence ID" value="URE12809.1"/>
    <property type="molecule type" value="Genomic_DNA"/>
</dbReference>
<protein>
    <submittedName>
        <fullName evidence="1">Uncharacterized protein</fullName>
    </submittedName>
</protein>
<accession>A0A9E7GCJ6</accession>
<evidence type="ECO:0000313" key="1">
    <source>
        <dbReference type="EMBL" id="URE12809.1"/>
    </source>
</evidence>
<sequence length="108" mass="12428">MSRMSGFRLASHVSWYEDDEMKCSASSKTFHPLFQFILDEDELREMEERNESDPKECEDATHFEGRSLCSRTPVRPDTVKGTDLYRLQILASASSSHLSALQQFFSDV</sequence>
<gene>
    <name evidence="1" type="ORF">MUK42_30120</name>
</gene>
<reference evidence="1" key="1">
    <citation type="submission" date="2022-05" db="EMBL/GenBank/DDBJ databases">
        <title>The Musa troglodytarum L. genome provides insights into the mechanism of non-climacteric behaviour and enrichment of carotenoids.</title>
        <authorList>
            <person name="Wang J."/>
        </authorList>
    </citation>
    <scope>NUCLEOTIDE SEQUENCE</scope>
    <source>
        <tissue evidence="1">Leaf</tissue>
    </source>
</reference>
<evidence type="ECO:0000313" key="2">
    <source>
        <dbReference type="Proteomes" id="UP001055439"/>
    </source>
</evidence>
<dbReference type="Proteomes" id="UP001055439">
    <property type="component" value="Chromosome 6"/>
</dbReference>
<organism evidence="1 2">
    <name type="scientific">Musa troglodytarum</name>
    <name type="common">fe'i banana</name>
    <dbReference type="NCBI Taxonomy" id="320322"/>
    <lineage>
        <taxon>Eukaryota</taxon>
        <taxon>Viridiplantae</taxon>
        <taxon>Streptophyta</taxon>
        <taxon>Embryophyta</taxon>
        <taxon>Tracheophyta</taxon>
        <taxon>Spermatophyta</taxon>
        <taxon>Magnoliopsida</taxon>
        <taxon>Liliopsida</taxon>
        <taxon>Zingiberales</taxon>
        <taxon>Musaceae</taxon>
        <taxon>Musa</taxon>
    </lineage>
</organism>